<protein>
    <submittedName>
        <fullName evidence="13">Magnesium transport protein CorA</fullName>
    </submittedName>
</protein>
<comment type="caution">
    <text evidence="13">The sequence shown here is derived from an EMBL/GenBank/DDBJ whole genome shotgun (WGS) entry which is preliminary data.</text>
</comment>
<dbReference type="PANTHER" id="PTHR46494">
    <property type="entry name" value="CORA FAMILY METAL ION TRANSPORTER (EUROFUNG)"/>
    <property type="match status" value="1"/>
</dbReference>
<sequence>MAIRHIVMPGGWTWHRWQDLTPMEREELRVDHPYFIRIMQQDRFEFARVPCIRAKAETEGALYGSLPYCNEPDERKDEDAWLFVYMEERHLFTSELCLSRLDGIGEQELIRSLELCQTPEEGGFALLGKLALVCMNGLDAFAAEQARLERDMRESNNAQLLDALMHRQYDLLHWRRRIEPLEELLIAAKEAFAPERLERNAHYRLTELRVQRLQLRLKRYDVEVGTMLAMDENIASYRGNEIMKTLTVFTVVCTPATVIAGLWGMNFEGMPGLDSPWGYAGMMLVICMLTMLVYVWLRWKGWTGDLIRGKKKRSNIA</sequence>
<keyword evidence="5 12" id="KW-0812">Transmembrane</keyword>
<evidence type="ECO:0000256" key="4">
    <source>
        <dbReference type="ARBA" id="ARBA00022475"/>
    </source>
</evidence>
<evidence type="ECO:0000313" key="13">
    <source>
        <dbReference type="EMBL" id="CAG7638601.1"/>
    </source>
</evidence>
<dbReference type="InterPro" id="IPR002523">
    <property type="entry name" value="MgTranspt_CorA/ZnTranspt_ZntB"/>
</dbReference>
<keyword evidence="6" id="KW-0460">Magnesium</keyword>
<evidence type="ECO:0000313" key="14">
    <source>
        <dbReference type="Proteomes" id="UP000693672"/>
    </source>
</evidence>
<dbReference type="AlphaFoldDB" id="A0A916K3F8"/>
<comment type="catalytic activity">
    <reaction evidence="10">
        <text>Mg(2+)(in) = Mg(2+)(out)</text>
        <dbReference type="Rhea" id="RHEA:29827"/>
        <dbReference type="ChEBI" id="CHEBI:18420"/>
    </reaction>
</comment>
<name>A0A916K3F8_9BACL</name>
<keyword evidence="9 12" id="KW-0472">Membrane</keyword>
<gene>
    <name evidence="13" type="primary">corA_2</name>
    <name evidence="13" type="ORF">PAESOLCIP111_03958</name>
</gene>
<organism evidence="13 14">
    <name type="scientific">Paenibacillus solanacearum</name>
    <dbReference type="NCBI Taxonomy" id="2048548"/>
    <lineage>
        <taxon>Bacteria</taxon>
        <taxon>Bacillati</taxon>
        <taxon>Bacillota</taxon>
        <taxon>Bacilli</taxon>
        <taxon>Bacillales</taxon>
        <taxon>Paenibacillaceae</taxon>
        <taxon>Paenibacillus</taxon>
    </lineage>
</organism>
<comment type="subcellular location">
    <subcellularLocation>
        <location evidence="1">Cell membrane</location>
        <topology evidence="1">Multi-pass membrane protein</topology>
    </subcellularLocation>
</comment>
<evidence type="ECO:0000256" key="1">
    <source>
        <dbReference type="ARBA" id="ARBA00004651"/>
    </source>
</evidence>
<dbReference type="Proteomes" id="UP000693672">
    <property type="component" value="Unassembled WGS sequence"/>
</dbReference>
<dbReference type="RefSeq" id="WP_218093694.1">
    <property type="nucleotide sequence ID" value="NZ_CAJVAS010000019.1"/>
</dbReference>
<comment type="function">
    <text evidence="11">Mediates influx of magnesium ions. Alternates between open and closed states. Activated by low cytoplasmic Mg(2+) levels. Inactive when cytoplasmic Mg(2+) levels are high.</text>
</comment>
<evidence type="ECO:0000256" key="3">
    <source>
        <dbReference type="ARBA" id="ARBA00022448"/>
    </source>
</evidence>
<dbReference type="GO" id="GO:0050897">
    <property type="term" value="F:cobalt ion binding"/>
    <property type="evidence" value="ECO:0007669"/>
    <property type="project" value="TreeGrafter"/>
</dbReference>
<evidence type="ECO:0000256" key="7">
    <source>
        <dbReference type="ARBA" id="ARBA00022989"/>
    </source>
</evidence>
<evidence type="ECO:0000256" key="6">
    <source>
        <dbReference type="ARBA" id="ARBA00022842"/>
    </source>
</evidence>
<dbReference type="FunFam" id="1.20.58.340:FF:000004">
    <property type="entry name" value="Magnesium transport protein CorA"/>
    <property type="match status" value="1"/>
</dbReference>
<dbReference type="EMBL" id="CAJVAS010000019">
    <property type="protein sequence ID" value="CAG7638601.1"/>
    <property type="molecule type" value="Genomic_DNA"/>
</dbReference>
<proteinExistence type="inferred from homology"/>
<evidence type="ECO:0000256" key="5">
    <source>
        <dbReference type="ARBA" id="ARBA00022692"/>
    </source>
</evidence>
<comment type="similarity">
    <text evidence="2">Belongs to the CorA metal ion transporter (MIT) (TC 1.A.35) family.</text>
</comment>
<keyword evidence="14" id="KW-1185">Reference proteome</keyword>
<dbReference type="CDD" id="cd12821">
    <property type="entry name" value="EcCorA_ZntB-like"/>
    <property type="match status" value="1"/>
</dbReference>
<keyword evidence="4" id="KW-1003">Cell membrane</keyword>
<evidence type="ECO:0000256" key="9">
    <source>
        <dbReference type="ARBA" id="ARBA00023136"/>
    </source>
</evidence>
<evidence type="ECO:0000256" key="8">
    <source>
        <dbReference type="ARBA" id="ARBA00023065"/>
    </source>
</evidence>
<keyword evidence="8" id="KW-0406">Ion transport</keyword>
<dbReference type="GO" id="GO:0015095">
    <property type="term" value="F:magnesium ion transmembrane transporter activity"/>
    <property type="evidence" value="ECO:0007669"/>
    <property type="project" value="TreeGrafter"/>
</dbReference>
<evidence type="ECO:0000256" key="2">
    <source>
        <dbReference type="ARBA" id="ARBA00009765"/>
    </source>
</evidence>
<feature type="transmembrane region" description="Helical" evidence="12">
    <location>
        <begin position="277"/>
        <end position="297"/>
    </location>
</feature>
<keyword evidence="7 12" id="KW-1133">Transmembrane helix</keyword>
<evidence type="ECO:0000256" key="11">
    <source>
        <dbReference type="ARBA" id="ARBA00045497"/>
    </source>
</evidence>
<evidence type="ECO:0000256" key="12">
    <source>
        <dbReference type="SAM" id="Phobius"/>
    </source>
</evidence>
<reference evidence="13" key="1">
    <citation type="submission" date="2021-06" db="EMBL/GenBank/DDBJ databases">
        <authorList>
            <person name="Criscuolo A."/>
        </authorList>
    </citation>
    <scope>NUCLEOTIDE SEQUENCE</scope>
    <source>
        <strain evidence="13">CIP111600</strain>
    </source>
</reference>
<dbReference type="PANTHER" id="PTHR46494:SF2">
    <property type="entry name" value="MAGNESIUM TRANSPORT PROTEIN CORA"/>
    <property type="match status" value="1"/>
</dbReference>
<dbReference type="GO" id="GO:0005886">
    <property type="term" value="C:plasma membrane"/>
    <property type="evidence" value="ECO:0007669"/>
    <property type="project" value="UniProtKB-SubCell"/>
</dbReference>
<dbReference type="GO" id="GO:0015087">
    <property type="term" value="F:cobalt ion transmembrane transporter activity"/>
    <property type="evidence" value="ECO:0007669"/>
    <property type="project" value="TreeGrafter"/>
</dbReference>
<feature type="transmembrane region" description="Helical" evidence="12">
    <location>
        <begin position="246"/>
        <end position="265"/>
    </location>
</feature>
<dbReference type="Pfam" id="PF01544">
    <property type="entry name" value="CorA"/>
    <property type="match status" value="1"/>
</dbReference>
<accession>A0A916K3F8</accession>
<evidence type="ECO:0000256" key="10">
    <source>
        <dbReference type="ARBA" id="ARBA00034269"/>
    </source>
</evidence>
<dbReference type="GO" id="GO:0000287">
    <property type="term" value="F:magnesium ion binding"/>
    <property type="evidence" value="ECO:0007669"/>
    <property type="project" value="TreeGrafter"/>
</dbReference>
<keyword evidence="3" id="KW-0813">Transport</keyword>